<protein>
    <submittedName>
        <fullName evidence="1">Uncharacterized protein</fullName>
    </submittedName>
</protein>
<sequence length="326" mass="37858">MSNTRKRITQPKPKKTCSSCGKEKQTSFYFKVDSPLFPDGMINICRDCVREQVDVEDINEVIGFLRQIDKPFVERIWKEAVQSGNHPLGEYIRKVNSLQQLKGKTFEDSEGIQGIGKTGDVQITSMPDTIETLKGTLVYSDELVDKWGIGYKKHEYLQMEKFYVNMRETHEINTEAHVDQLRQLSYLTVDRDRLRQAGDWANYTKLSKTIEDMTKSAGFRPVDRQGLDDATGIRSFSQIFEEVEKRGFRKPPAVEFDDDVVDKMIISLANYYHRLVGRQILSELPDEIKKDMDGDEFYELDETPVDLNDEEYDELDFSIEEDENEQ</sequence>
<evidence type="ECO:0000313" key="2">
    <source>
        <dbReference type="Proteomes" id="UP000831021"/>
    </source>
</evidence>
<accession>A0AAE9K6L9</accession>
<dbReference type="EMBL" id="OM236516">
    <property type="protein sequence ID" value="UNY48862.1"/>
    <property type="molecule type" value="Genomic_DNA"/>
</dbReference>
<organism evidence="1 2">
    <name type="scientific">Bacillus phage FADO</name>
    <dbReference type="NCBI Taxonomy" id="2917160"/>
    <lineage>
        <taxon>Viruses</taxon>
        <taxon>Duplodnaviria</taxon>
        <taxon>Heunggongvirae</taxon>
        <taxon>Uroviricota</taxon>
        <taxon>Caudoviricetes</taxon>
        <taxon>Heleneionescovirinae</taxon>
        <taxon>Zhangjivirus</taxon>
        <taxon>Zhangjivirus fado</taxon>
    </lineage>
</organism>
<reference evidence="1 2" key="1">
    <citation type="submission" date="2022-01" db="EMBL/GenBank/DDBJ databases">
        <authorList>
            <person name="Stokar-Avihail A."/>
        </authorList>
    </citation>
    <scope>NUCLEOTIDE SEQUENCE [LARGE SCALE GENOMIC DNA]</scope>
</reference>
<name>A0AAE9K6L9_9CAUD</name>
<proteinExistence type="predicted"/>
<gene>
    <name evidence="1" type="ORF">fado_147</name>
</gene>
<dbReference type="Proteomes" id="UP000831021">
    <property type="component" value="Segment"/>
</dbReference>
<keyword evidence="2" id="KW-1185">Reference proteome</keyword>
<evidence type="ECO:0000313" key="1">
    <source>
        <dbReference type="EMBL" id="UNY48862.1"/>
    </source>
</evidence>